<feature type="transmembrane region" description="Helical" evidence="2">
    <location>
        <begin position="41"/>
        <end position="58"/>
    </location>
</feature>
<protein>
    <submittedName>
        <fullName evidence="3">Uncharacterized protein</fullName>
    </submittedName>
</protein>
<proteinExistence type="predicted"/>
<sequence>MKLNPKKCHAWYVIKLGPILFFSLFILLKEFVETSFKIGKMKIAIFLLFALVVAFANLDTTSAQGEGTEAPATEKSPSGTKKPGGFMNKIKNGLKKAAEGIKEGFKEGAAGIQKGAEKLKKKVKGWINGKKNGTTTSSSQVSGP</sequence>
<keyword evidence="2" id="KW-1133">Transmembrane helix</keyword>
<organism evidence="3 4">
    <name type="scientific">Folsomia candida</name>
    <name type="common">Springtail</name>
    <dbReference type="NCBI Taxonomy" id="158441"/>
    <lineage>
        <taxon>Eukaryota</taxon>
        <taxon>Metazoa</taxon>
        <taxon>Ecdysozoa</taxon>
        <taxon>Arthropoda</taxon>
        <taxon>Hexapoda</taxon>
        <taxon>Collembola</taxon>
        <taxon>Entomobryomorpha</taxon>
        <taxon>Isotomoidea</taxon>
        <taxon>Isotomidae</taxon>
        <taxon>Proisotominae</taxon>
        <taxon>Folsomia</taxon>
    </lineage>
</organism>
<evidence type="ECO:0000256" key="1">
    <source>
        <dbReference type="SAM" id="MobiDB-lite"/>
    </source>
</evidence>
<evidence type="ECO:0000313" key="4">
    <source>
        <dbReference type="Proteomes" id="UP000198287"/>
    </source>
</evidence>
<comment type="caution">
    <text evidence="3">The sequence shown here is derived from an EMBL/GenBank/DDBJ whole genome shotgun (WGS) entry which is preliminary data.</text>
</comment>
<dbReference type="AlphaFoldDB" id="A0A226D6L2"/>
<evidence type="ECO:0000313" key="3">
    <source>
        <dbReference type="EMBL" id="OXA40498.1"/>
    </source>
</evidence>
<name>A0A226D6L2_FOLCA</name>
<keyword evidence="4" id="KW-1185">Reference proteome</keyword>
<accession>A0A226D6L2</accession>
<dbReference type="EMBL" id="LNIX01000033">
    <property type="protein sequence ID" value="OXA40498.1"/>
    <property type="molecule type" value="Genomic_DNA"/>
</dbReference>
<keyword evidence="2" id="KW-0472">Membrane</keyword>
<gene>
    <name evidence="3" type="ORF">Fcan01_24629</name>
</gene>
<reference evidence="3 4" key="1">
    <citation type="submission" date="2015-12" db="EMBL/GenBank/DDBJ databases">
        <title>The genome of Folsomia candida.</title>
        <authorList>
            <person name="Faddeeva A."/>
            <person name="Derks M.F."/>
            <person name="Anvar Y."/>
            <person name="Smit S."/>
            <person name="Van Straalen N."/>
            <person name="Roelofs D."/>
        </authorList>
    </citation>
    <scope>NUCLEOTIDE SEQUENCE [LARGE SCALE GENOMIC DNA]</scope>
    <source>
        <strain evidence="3 4">VU population</strain>
        <tissue evidence="3">Whole body</tissue>
    </source>
</reference>
<feature type="transmembrane region" description="Helical" evidence="2">
    <location>
        <begin position="12"/>
        <end position="29"/>
    </location>
</feature>
<keyword evidence="2" id="KW-0812">Transmembrane</keyword>
<feature type="region of interest" description="Disordered" evidence="1">
    <location>
        <begin position="63"/>
        <end position="86"/>
    </location>
</feature>
<dbReference type="Proteomes" id="UP000198287">
    <property type="component" value="Unassembled WGS sequence"/>
</dbReference>
<evidence type="ECO:0000256" key="2">
    <source>
        <dbReference type="SAM" id="Phobius"/>
    </source>
</evidence>